<evidence type="ECO:0000313" key="28">
    <source>
        <dbReference type="Proteomes" id="UP000005237"/>
    </source>
</evidence>
<dbReference type="PROSITE" id="PS50011">
    <property type="entry name" value="PROTEIN_KINASE_DOM"/>
    <property type="match status" value="1"/>
</dbReference>
<comment type="cofactor">
    <cofactor evidence="1">
        <name>Mg(2+)</name>
        <dbReference type="ChEBI" id="CHEBI:18420"/>
    </cofactor>
</comment>
<comment type="catalytic activity">
    <reaction evidence="19">
        <text>L-seryl-[protein] + ATP = O-phospho-L-seryl-[protein] + ADP + H(+)</text>
        <dbReference type="Rhea" id="RHEA:17989"/>
        <dbReference type="Rhea" id="RHEA-COMP:9863"/>
        <dbReference type="Rhea" id="RHEA-COMP:11604"/>
        <dbReference type="ChEBI" id="CHEBI:15378"/>
        <dbReference type="ChEBI" id="CHEBI:29999"/>
        <dbReference type="ChEBI" id="CHEBI:30616"/>
        <dbReference type="ChEBI" id="CHEBI:83421"/>
        <dbReference type="ChEBI" id="CHEBI:456216"/>
        <dbReference type="EC" id="2.7.11.22"/>
    </reaction>
</comment>
<evidence type="ECO:0000256" key="22">
    <source>
        <dbReference type="ARBA" id="ARBA00082704"/>
    </source>
</evidence>
<sequence length="474" mass="55264">MTLMIDENFKKELTMKRERVEDLFYFENSKEIGRGTYGLVYKAVPKHPNGRFPNKEYALKMIEGQGFSMSACREIALFRELRHPNLICLQRVFLTNEKKVWLLLDYAEHDLWHVIKHHRTAKNKKVPIMVPRNMVKNILYQILSGMHYLHSNWVLHRDLKPANILLMGDGPPDMRGRVKIADLGFSRIYANPLKPMAELDPVVVTFWYRAPELLLGAKHYTKAIDVWAIGCIFAELLTAEPLFFCKEEDIKAQNPYHYDQVKRIFHLLGYPNETDWPDMKKMPDHARLLSDARNDGTPITTFPNSLHRYFDKWKIHPQSSPYRLLVKLLTVDPVKRVSCEDAMNDYYFRKMERPPKETDDVFNKYPIPYAKKEQQMTIPVQQPQQMQQPQMNAQQMMGGPPQMAPTQMGQPPMGVPDAGHPGHPMMQQQHPQHPHMQYQQMHDPMQRGMDEGPQAKMMRMANVPVGRGHSQITS</sequence>
<evidence type="ECO:0000256" key="16">
    <source>
        <dbReference type="ARBA" id="ARBA00039268"/>
    </source>
</evidence>
<accession>A0A8R1HGH8</accession>
<dbReference type="FunFam" id="3.30.200.20:FF:000707">
    <property type="entry name" value="Cyclin dependent kinase 19"/>
    <property type="match status" value="1"/>
</dbReference>
<dbReference type="EC" id="2.7.11.22" evidence="6"/>
<evidence type="ECO:0000256" key="10">
    <source>
        <dbReference type="ARBA" id="ARBA00022777"/>
    </source>
</evidence>
<dbReference type="InterPro" id="IPR008271">
    <property type="entry name" value="Ser/Thr_kinase_AS"/>
</dbReference>
<dbReference type="PROSITE" id="PS00108">
    <property type="entry name" value="PROTEIN_KINASE_ST"/>
    <property type="match status" value="1"/>
</dbReference>
<reference evidence="28" key="1">
    <citation type="submission" date="2010-08" db="EMBL/GenBank/DDBJ databases">
        <authorList>
            <consortium name="Caenorhabditis japonica Sequencing Consortium"/>
            <person name="Wilson R.K."/>
        </authorList>
    </citation>
    <scope>NUCLEOTIDE SEQUENCE [LARGE SCALE GENOMIC DNA]</scope>
    <source>
        <strain evidence="28">DF5081</strain>
    </source>
</reference>
<evidence type="ECO:0000259" key="26">
    <source>
        <dbReference type="PROSITE" id="PS50011"/>
    </source>
</evidence>
<dbReference type="PANTHER" id="PTHR24056:SF495">
    <property type="entry name" value="CYCLIN-DEPENDENT KINASE 8-RELATED"/>
    <property type="match status" value="1"/>
</dbReference>
<dbReference type="InterPro" id="IPR017441">
    <property type="entry name" value="Protein_kinase_ATP_BS"/>
</dbReference>
<evidence type="ECO:0000256" key="21">
    <source>
        <dbReference type="ARBA" id="ARBA00053807"/>
    </source>
</evidence>
<comment type="similarity">
    <text evidence="3">Belongs to the protein kinase superfamily. CMGC Ser/Thr protein kinase family. CDC2/CDKX subfamily.</text>
</comment>
<keyword evidence="7 25" id="KW-0723">Serine/threonine-protein kinase</keyword>
<comment type="function">
    <text evidence="21">Component of the Mediator complex, a coactivator involved in regulated gene transcription of nearly all RNA polymerase II-dependent genes. Mediator functions as a bridge to convey information from gene-specific regulatory proteins to the basal RNA polymerase II transcription machinery. Mediator is recruited to promoters by direct interactions with regulatory proteins and serves as a scaffold for the assembly of a functional pre-initiation complex with RNA polymerase II and the general transcription factors. Phosphorylates the CTD (C-terminal domain) of the large subunit of RNA polymerase II (RNAp II), which may inhibit the formation of a transcription initiation complex.</text>
</comment>
<dbReference type="Pfam" id="PF00069">
    <property type="entry name" value="Pkinase"/>
    <property type="match status" value="1"/>
</dbReference>
<dbReference type="InterPro" id="IPR050108">
    <property type="entry name" value="CDK"/>
</dbReference>
<comment type="subcellular location">
    <subcellularLocation>
        <location evidence="2">Nucleus</location>
    </subcellularLocation>
</comment>
<evidence type="ECO:0000256" key="19">
    <source>
        <dbReference type="ARBA" id="ARBA00048367"/>
    </source>
</evidence>
<dbReference type="SMART" id="SM00220">
    <property type="entry name" value="S_TKc"/>
    <property type="match status" value="1"/>
</dbReference>
<dbReference type="CDD" id="cd07842">
    <property type="entry name" value="STKc_CDK8_like"/>
    <property type="match status" value="1"/>
</dbReference>
<evidence type="ECO:0000256" key="2">
    <source>
        <dbReference type="ARBA" id="ARBA00004123"/>
    </source>
</evidence>
<evidence type="ECO:0000256" key="18">
    <source>
        <dbReference type="ARBA" id="ARBA00047811"/>
    </source>
</evidence>
<dbReference type="GO" id="GO:0008353">
    <property type="term" value="F:RNA polymerase II CTD heptapeptide repeat kinase activity"/>
    <property type="evidence" value="ECO:0007669"/>
    <property type="project" value="UniProtKB-EC"/>
</dbReference>
<dbReference type="Proteomes" id="UP000005237">
    <property type="component" value="Unassembled WGS sequence"/>
</dbReference>
<dbReference type="Gene3D" id="1.10.510.10">
    <property type="entry name" value="Transferase(Phosphotransferase) domain 1"/>
    <property type="match status" value="1"/>
</dbReference>
<keyword evidence="14" id="KW-0804">Transcription</keyword>
<evidence type="ECO:0000256" key="11">
    <source>
        <dbReference type="ARBA" id="ARBA00022840"/>
    </source>
</evidence>
<reference evidence="27" key="2">
    <citation type="submission" date="2022-06" db="UniProtKB">
        <authorList>
            <consortium name="EnsemblMetazoa"/>
        </authorList>
    </citation>
    <scope>IDENTIFICATION</scope>
    <source>
        <strain evidence="27">DF5081</strain>
    </source>
</reference>
<evidence type="ECO:0000256" key="1">
    <source>
        <dbReference type="ARBA" id="ARBA00001946"/>
    </source>
</evidence>
<evidence type="ECO:0000256" key="24">
    <source>
        <dbReference type="PROSITE-ProRule" id="PRU10141"/>
    </source>
</evidence>
<keyword evidence="28" id="KW-1185">Reference proteome</keyword>
<dbReference type="PROSITE" id="PS00107">
    <property type="entry name" value="PROTEIN_KINASE_ATP"/>
    <property type="match status" value="1"/>
</dbReference>
<evidence type="ECO:0000256" key="17">
    <source>
        <dbReference type="ARBA" id="ARBA00041245"/>
    </source>
</evidence>
<feature type="domain" description="Protein kinase" evidence="26">
    <location>
        <begin position="26"/>
        <end position="348"/>
    </location>
</feature>
<evidence type="ECO:0000256" key="23">
    <source>
        <dbReference type="ARBA" id="ARBA00083351"/>
    </source>
</evidence>
<dbReference type="GO" id="GO:0005634">
    <property type="term" value="C:nucleus"/>
    <property type="evidence" value="ECO:0007669"/>
    <property type="project" value="UniProtKB-SubCell"/>
</dbReference>
<evidence type="ECO:0000256" key="6">
    <source>
        <dbReference type="ARBA" id="ARBA00012425"/>
    </source>
</evidence>
<comment type="subunit">
    <text evidence="4">Component of the Mediator complex.</text>
</comment>
<protein>
    <recommendedName>
        <fullName evidence="16">Cyclin-dependent kinase 8</fullName>
        <ecNumber evidence="6">2.7.11.22</ecNumber>
        <ecNumber evidence="5">2.7.11.23</ecNumber>
    </recommendedName>
    <alternativeName>
        <fullName evidence="17">Cell division protein kinase 8</fullName>
    </alternativeName>
    <alternativeName>
        <fullName evidence="23">Mediator complex subunit cdk-8</fullName>
    </alternativeName>
    <alternativeName>
        <fullName evidence="22">Mediator of RNA polymerase II transcription subunit cdk-8</fullName>
    </alternativeName>
</protein>
<dbReference type="EC" id="2.7.11.23" evidence="5"/>
<evidence type="ECO:0000256" key="15">
    <source>
        <dbReference type="ARBA" id="ARBA00023242"/>
    </source>
</evidence>
<dbReference type="InterPro" id="IPR000719">
    <property type="entry name" value="Prot_kinase_dom"/>
</dbReference>
<evidence type="ECO:0000256" key="12">
    <source>
        <dbReference type="ARBA" id="ARBA00023015"/>
    </source>
</evidence>
<dbReference type="EnsemblMetazoa" id="CJA00957.1">
    <property type="protein sequence ID" value="CJA00957.1"/>
    <property type="gene ID" value="WBGene00120161"/>
</dbReference>
<dbReference type="FunFam" id="1.10.510.10:FF:000088">
    <property type="entry name" value="cyclin-dependent kinase 8 isoform X1"/>
    <property type="match status" value="1"/>
</dbReference>
<evidence type="ECO:0000256" key="9">
    <source>
        <dbReference type="ARBA" id="ARBA00022741"/>
    </source>
</evidence>
<evidence type="ECO:0000256" key="7">
    <source>
        <dbReference type="ARBA" id="ARBA00022527"/>
    </source>
</evidence>
<evidence type="ECO:0000256" key="8">
    <source>
        <dbReference type="ARBA" id="ARBA00022679"/>
    </source>
</evidence>
<dbReference type="AlphaFoldDB" id="A0A8R1HGH8"/>
<evidence type="ECO:0000256" key="5">
    <source>
        <dbReference type="ARBA" id="ARBA00012409"/>
    </source>
</evidence>
<comment type="catalytic activity">
    <reaction evidence="20">
        <text>[DNA-directed RNA polymerase] + ATP = phospho-[DNA-directed RNA polymerase] + ADP + H(+)</text>
        <dbReference type="Rhea" id="RHEA:10216"/>
        <dbReference type="Rhea" id="RHEA-COMP:11321"/>
        <dbReference type="Rhea" id="RHEA-COMP:11322"/>
        <dbReference type="ChEBI" id="CHEBI:15378"/>
        <dbReference type="ChEBI" id="CHEBI:30616"/>
        <dbReference type="ChEBI" id="CHEBI:43176"/>
        <dbReference type="ChEBI" id="CHEBI:68546"/>
        <dbReference type="ChEBI" id="CHEBI:456216"/>
        <dbReference type="EC" id="2.7.11.23"/>
    </reaction>
</comment>
<evidence type="ECO:0000313" key="27">
    <source>
        <dbReference type="EnsemblMetazoa" id="CJA00957.1"/>
    </source>
</evidence>
<evidence type="ECO:0000256" key="14">
    <source>
        <dbReference type="ARBA" id="ARBA00023163"/>
    </source>
</evidence>
<keyword evidence="15" id="KW-0539">Nucleus</keyword>
<keyword evidence="10" id="KW-0418">Kinase</keyword>
<dbReference type="PANTHER" id="PTHR24056">
    <property type="entry name" value="CELL DIVISION PROTEIN KINASE"/>
    <property type="match status" value="1"/>
</dbReference>
<dbReference type="GO" id="GO:0004693">
    <property type="term" value="F:cyclin-dependent protein serine/threonine kinase activity"/>
    <property type="evidence" value="ECO:0007669"/>
    <property type="project" value="UniProtKB-EC"/>
</dbReference>
<dbReference type="Gene3D" id="3.30.200.20">
    <property type="entry name" value="Phosphorylase Kinase, domain 1"/>
    <property type="match status" value="1"/>
</dbReference>
<evidence type="ECO:0000256" key="13">
    <source>
        <dbReference type="ARBA" id="ARBA00023159"/>
    </source>
</evidence>
<proteinExistence type="inferred from homology"/>
<keyword evidence="12" id="KW-0805">Transcription regulation</keyword>
<keyword evidence="9 24" id="KW-0547">Nucleotide-binding</keyword>
<keyword evidence="11 24" id="KW-0067">ATP-binding</keyword>
<dbReference type="SUPFAM" id="SSF56112">
    <property type="entry name" value="Protein kinase-like (PK-like)"/>
    <property type="match status" value="1"/>
</dbReference>
<organism evidence="27 28">
    <name type="scientific">Caenorhabditis japonica</name>
    <dbReference type="NCBI Taxonomy" id="281687"/>
    <lineage>
        <taxon>Eukaryota</taxon>
        <taxon>Metazoa</taxon>
        <taxon>Ecdysozoa</taxon>
        <taxon>Nematoda</taxon>
        <taxon>Chromadorea</taxon>
        <taxon>Rhabditida</taxon>
        <taxon>Rhabditina</taxon>
        <taxon>Rhabditomorpha</taxon>
        <taxon>Rhabditoidea</taxon>
        <taxon>Rhabditidae</taxon>
        <taxon>Peloderinae</taxon>
        <taxon>Caenorhabditis</taxon>
    </lineage>
</organism>
<keyword evidence="8" id="KW-0808">Transferase</keyword>
<feature type="binding site" evidence="24">
    <location>
        <position position="60"/>
    </location>
    <ligand>
        <name>ATP</name>
        <dbReference type="ChEBI" id="CHEBI:30616"/>
    </ligand>
</feature>
<evidence type="ECO:0000256" key="20">
    <source>
        <dbReference type="ARBA" id="ARBA00049280"/>
    </source>
</evidence>
<comment type="catalytic activity">
    <reaction evidence="18">
        <text>L-threonyl-[protein] + ATP = O-phospho-L-threonyl-[protein] + ADP + H(+)</text>
        <dbReference type="Rhea" id="RHEA:46608"/>
        <dbReference type="Rhea" id="RHEA-COMP:11060"/>
        <dbReference type="Rhea" id="RHEA-COMP:11605"/>
        <dbReference type="ChEBI" id="CHEBI:15378"/>
        <dbReference type="ChEBI" id="CHEBI:30013"/>
        <dbReference type="ChEBI" id="CHEBI:30616"/>
        <dbReference type="ChEBI" id="CHEBI:61977"/>
        <dbReference type="ChEBI" id="CHEBI:456216"/>
        <dbReference type="EC" id="2.7.11.22"/>
    </reaction>
</comment>
<name>A0A8R1HGH8_CAEJA</name>
<evidence type="ECO:0000256" key="3">
    <source>
        <dbReference type="ARBA" id="ARBA00006485"/>
    </source>
</evidence>
<evidence type="ECO:0000256" key="4">
    <source>
        <dbReference type="ARBA" id="ARBA00011837"/>
    </source>
</evidence>
<evidence type="ECO:0000256" key="25">
    <source>
        <dbReference type="RuleBase" id="RU000304"/>
    </source>
</evidence>
<dbReference type="InterPro" id="IPR011009">
    <property type="entry name" value="Kinase-like_dom_sf"/>
</dbReference>
<dbReference type="GO" id="GO:0005524">
    <property type="term" value="F:ATP binding"/>
    <property type="evidence" value="ECO:0007669"/>
    <property type="project" value="UniProtKB-UniRule"/>
</dbReference>
<keyword evidence="13" id="KW-0010">Activator</keyword>